<dbReference type="AlphaFoldDB" id="A0AAX3AS08"/>
<evidence type="ECO:0000313" key="1">
    <source>
        <dbReference type="EMBL" id="UOO96861.1"/>
    </source>
</evidence>
<dbReference type="NCBIfam" id="NF033541">
    <property type="entry name" value="transpos_ISH3"/>
    <property type="match status" value="1"/>
</dbReference>
<accession>A0AAX3AS08</accession>
<dbReference type="EMBL" id="CP095006">
    <property type="protein sequence ID" value="UOO96861.1"/>
    <property type="molecule type" value="Genomic_DNA"/>
</dbReference>
<sequence>MTTKQQADDEIHEDQLLNFLVNTLTGAFSLTLGENAEIDPDDIFEVLVGACADGTSISSLCKHSEDAPSGTDVLHHLRTKFDLNDVASVGNLLLQRDVLELLPEQVEVVVDLHLRPYYGDEDETEGLYHSEAKRGTTAFHAYATLYARVRNKRYTLAVRRLEDGDTASSVLAEFLGLLEGLDLEVKAVYLDSEFYDGKCLTLLHAHNYAYVVPIIKWGAAIKTELRQGWSRTITHDLETGFDGHEWTVEFPVYIDCTYQNGRYDEHGVARHGYAVDAPFIETPSQARTYYSRRFGIESSYRLAEKTTISTTTTDPTQRLLFVVISLLFQNAWRYLHWEYVATPRRGGRRLWEWSFEEFIRMVTRAAWTALDVRRAVPANKPPDERFKR</sequence>
<geneLocation type="plasmid" evidence="1 2">
    <name>unnamed1</name>
</geneLocation>
<reference evidence="1" key="1">
    <citation type="submission" date="2022-04" db="EMBL/GenBank/DDBJ databases">
        <title>Sequencing and genomic assembly of Halococcus dombrowskii.</title>
        <authorList>
            <person name="Lim S.W."/>
            <person name="MacLea K.S."/>
        </authorList>
    </citation>
    <scope>NUCLEOTIDE SEQUENCE</scope>
    <source>
        <strain evidence="1">H4</strain>
        <plasmid evidence="1">unnamed1</plasmid>
    </source>
</reference>
<dbReference type="KEGG" id="hdo:MUK72_15175"/>
<evidence type="ECO:0000313" key="2">
    <source>
        <dbReference type="Proteomes" id="UP000830542"/>
    </source>
</evidence>
<keyword evidence="1" id="KW-0614">Plasmid</keyword>
<keyword evidence="2" id="KW-1185">Reference proteome</keyword>
<dbReference type="PANTHER" id="PTHR33252">
    <property type="entry name" value="THIRD ORF IN TRANSPOSON ISC1160"/>
    <property type="match status" value="1"/>
</dbReference>
<protein>
    <submittedName>
        <fullName evidence="1">ISH3 family transposase</fullName>
    </submittedName>
</protein>
<name>A0AAX3AS08_HALDO</name>
<dbReference type="GeneID" id="71763217"/>
<gene>
    <name evidence="1" type="ORF">MUK72_15175</name>
</gene>
<dbReference type="RefSeq" id="WP_004051346.1">
    <property type="nucleotide sequence ID" value="NZ_BAAADN010000001.1"/>
</dbReference>
<proteinExistence type="predicted"/>
<dbReference type="Proteomes" id="UP000830542">
    <property type="component" value="Plasmid unnamed1"/>
</dbReference>
<organism evidence="1 2">
    <name type="scientific">Halococcus dombrowskii</name>
    <dbReference type="NCBI Taxonomy" id="179637"/>
    <lineage>
        <taxon>Archaea</taxon>
        <taxon>Methanobacteriati</taxon>
        <taxon>Methanobacteriota</taxon>
        <taxon>Stenosarchaea group</taxon>
        <taxon>Halobacteria</taxon>
        <taxon>Halobacteriales</taxon>
        <taxon>Halococcaceae</taxon>
        <taxon>Halococcus</taxon>
    </lineage>
</organism>
<dbReference type="PANTHER" id="PTHR33252:SF2">
    <property type="entry name" value="TRANSPOSASE IS4-LIKE DOMAIN-CONTAINING PROTEIN"/>
    <property type="match status" value="1"/>
</dbReference>